<dbReference type="Pfam" id="PF01842">
    <property type="entry name" value="ACT"/>
    <property type="match status" value="1"/>
</dbReference>
<evidence type="ECO:0000259" key="1">
    <source>
        <dbReference type="PROSITE" id="PS51671"/>
    </source>
</evidence>
<dbReference type="EMBL" id="JACHGN010000003">
    <property type="protein sequence ID" value="MBB5132057.1"/>
    <property type="molecule type" value="Genomic_DNA"/>
</dbReference>
<dbReference type="RefSeq" id="WP_185048846.1">
    <property type="nucleotide sequence ID" value="NZ_BAABIX010000027.1"/>
</dbReference>
<gene>
    <name evidence="2" type="ORF">HNP84_001770</name>
</gene>
<dbReference type="PROSITE" id="PS51671">
    <property type="entry name" value="ACT"/>
    <property type="match status" value="1"/>
</dbReference>
<keyword evidence="3" id="KW-1185">Reference proteome</keyword>
<dbReference type="Gene3D" id="3.30.70.260">
    <property type="match status" value="1"/>
</dbReference>
<evidence type="ECO:0000313" key="2">
    <source>
        <dbReference type="EMBL" id="MBB5132057.1"/>
    </source>
</evidence>
<dbReference type="AlphaFoldDB" id="A0A840P493"/>
<comment type="caution">
    <text evidence="2">The sequence shown here is derived from an EMBL/GenBank/DDBJ whole genome shotgun (WGS) entry which is preliminary data.</text>
</comment>
<name>A0A840P493_9ACTN</name>
<dbReference type="InterPro" id="IPR002912">
    <property type="entry name" value="ACT_dom"/>
</dbReference>
<reference evidence="2 3" key="1">
    <citation type="submission" date="2020-08" db="EMBL/GenBank/DDBJ databases">
        <title>Genomic Encyclopedia of Type Strains, Phase IV (KMG-IV): sequencing the most valuable type-strain genomes for metagenomic binning, comparative biology and taxonomic classification.</title>
        <authorList>
            <person name="Goeker M."/>
        </authorList>
    </citation>
    <scope>NUCLEOTIDE SEQUENCE [LARGE SCALE GENOMIC DNA]</scope>
    <source>
        <strain evidence="2 3">DSM 45615</strain>
    </source>
</reference>
<proteinExistence type="predicted"/>
<accession>A0A840P493</accession>
<organism evidence="2 3">
    <name type="scientific">Thermocatellispora tengchongensis</name>
    <dbReference type="NCBI Taxonomy" id="1073253"/>
    <lineage>
        <taxon>Bacteria</taxon>
        <taxon>Bacillati</taxon>
        <taxon>Actinomycetota</taxon>
        <taxon>Actinomycetes</taxon>
        <taxon>Streptosporangiales</taxon>
        <taxon>Streptosporangiaceae</taxon>
        <taxon>Thermocatellispora</taxon>
    </lineage>
</organism>
<dbReference type="Proteomes" id="UP000578449">
    <property type="component" value="Unassembled WGS sequence"/>
</dbReference>
<evidence type="ECO:0000313" key="3">
    <source>
        <dbReference type="Proteomes" id="UP000578449"/>
    </source>
</evidence>
<dbReference type="SUPFAM" id="SSF55021">
    <property type="entry name" value="ACT-like"/>
    <property type="match status" value="1"/>
</dbReference>
<protein>
    <recommendedName>
        <fullName evidence="1">ACT domain-containing protein</fullName>
    </recommendedName>
</protein>
<dbReference type="InterPro" id="IPR045865">
    <property type="entry name" value="ACT-like_dom_sf"/>
</dbReference>
<sequence>MLMRLRVSLPDRPGALGQVARALGALGADIHQVTVLDREAGRAVDDFTVSWPGAPDQDEVRDRLSAVPGVHVEGAWHTREVPGSAPDYDLLRHVAAEPVRAFTTLVDALPDLVGADWALTVPAADVAPGARPAVVHRSWRAPEVLELREPLSPRAAALRDGDVRLMSVPLADTGLWLFVGRAEGVGLAFHRAELDRVVRLTEIITMLARTGRAAAVAAAGVGAEVEMAMTGKEEPAAEGTV</sequence>
<feature type="domain" description="ACT" evidence="1">
    <location>
        <begin position="4"/>
        <end position="86"/>
    </location>
</feature>